<proteinExistence type="inferred from homology"/>
<dbReference type="GO" id="GO:0032259">
    <property type="term" value="P:methylation"/>
    <property type="evidence" value="ECO:0007669"/>
    <property type="project" value="UniProtKB-KW"/>
</dbReference>
<dbReference type="PANTHER" id="PTHR18895:SF74">
    <property type="entry name" value="MTRF1L RELEASE FACTOR GLUTAMINE METHYLTRANSFERASE"/>
    <property type="match status" value="1"/>
</dbReference>
<keyword evidence="2 5" id="KW-0808">Transferase</keyword>
<dbReference type="RefSeq" id="WP_249773754.1">
    <property type="nucleotide sequence ID" value="NZ_CP097332.1"/>
</dbReference>
<feature type="binding site" evidence="5">
    <location>
        <position position="135"/>
    </location>
    <ligand>
        <name>S-adenosyl-L-methionine</name>
        <dbReference type="ChEBI" id="CHEBI:59789"/>
    </ligand>
</feature>
<comment type="catalytic activity">
    <reaction evidence="4 5">
        <text>L-glutaminyl-[peptide chain release factor] + S-adenosyl-L-methionine = N(5)-methyl-L-glutaminyl-[peptide chain release factor] + S-adenosyl-L-homocysteine + H(+)</text>
        <dbReference type="Rhea" id="RHEA:42896"/>
        <dbReference type="Rhea" id="RHEA-COMP:10271"/>
        <dbReference type="Rhea" id="RHEA-COMP:10272"/>
        <dbReference type="ChEBI" id="CHEBI:15378"/>
        <dbReference type="ChEBI" id="CHEBI:30011"/>
        <dbReference type="ChEBI" id="CHEBI:57856"/>
        <dbReference type="ChEBI" id="CHEBI:59789"/>
        <dbReference type="ChEBI" id="CHEBI:61891"/>
        <dbReference type="EC" id="2.1.1.297"/>
    </reaction>
</comment>
<evidence type="ECO:0000256" key="5">
    <source>
        <dbReference type="HAMAP-Rule" id="MF_02126"/>
    </source>
</evidence>
<evidence type="ECO:0000313" key="9">
    <source>
        <dbReference type="Proteomes" id="UP001056336"/>
    </source>
</evidence>
<dbReference type="InterPro" id="IPR007848">
    <property type="entry name" value="Small_mtfrase_dom"/>
</dbReference>
<evidence type="ECO:0000256" key="3">
    <source>
        <dbReference type="ARBA" id="ARBA00022691"/>
    </source>
</evidence>
<evidence type="ECO:0000256" key="2">
    <source>
        <dbReference type="ARBA" id="ARBA00022679"/>
    </source>
</evidence>
<dbReference type="CDD" id="cd02440">
    <property type="entry name" value="AdoMet_MTases"/>
    <property type="match status" value="1"/>
</dbReference>
<evidence type="ECO:0000256" key="1">
    <source>
        <dbReference type="ARBA" id="ARBA00022603"/>
    </source>
</evidence>
<gene>
    <name evidence="5 8" type="primary">prmC</name>
    <name evidence="8" type="ORF">M6D93_07605</name>
</gene>
<feature type="binding site" evidence="5">
    <location>
        <position position="185"/>
    </location>
    <ligand>
        <name>S-adenosyl-L-methionine</name>
        <dbReference type="ChEBI" id="CHEBI:59789"/>
    </ligand>
</feature>
<feature type="domain" description="Release factor glutamine methyltransferase N-terminal" evidence="7">
    <location>
        <begin position="2"/>
        <end position="69"/>
    </location>
</feature>
<keyword evidence="3 5" id="KW-0949">S-adenosyl-L-methionine</keyword>
<evidence type="ECO:0000313" key="8">
    <source>
        <dbReference type="EMBL" id="UQX89859.1"/>
    </source>
</evidence>
<dbReference type="Pfam" id="PF05175">
    <property type="entry name" value="MTS"/>
    <property type="match status" value="1"/>
</dbReference>
<dbReference type="EC" id="2.1.1.297" evidence="5"/>
<dbReference type="Gene3D" id="1.10.8.10">
    <property type="entry name" value="DNA helicase RuvA subunit, C-terminal domain"/>
    <property type="match status" value="1"/>
</dbReference>
<evidence type="ECO:0000259" key="6">
    <source>
        <dbReference type="Pfam" id="PF05175"/>
    </source>
</evidence>
<name>A0ABY4R4S9_9ACTN</name>
<keyword evidence="1 5" id="KW-0489">Methyltransferase</keyword>
<dbReference type="NCBIfam" id="TIGR03534">
    <property type="entry name" value="RF_mod_PrmC"/>
    <property type="match status" value="1"/>
</dbReference>
<dbReference type="InterPro" id="IPR040758">
    <property type="entry name" value="PrmC_N"/>
</dbReference>
<dbReference type="GO" id="GO:0102559">
    <property type="term" value="F:peptide chain release factor N(5)-glutamine methyltransferase activity"/>
    <property type="evidence" value="ECO:0007669"/>
    <property type="project" value="UniProtKB-EC"/>
</dbReference>
<comment type="function">
    <text evidence="5">Methylates the class 1 translation termination release factors RF1/PrfA and RF2/PrfB on the glutamine residue of the universally conserved GGQ motif.</text>
</comment>
<evidence type="ECO:0000259" key="7">
    <source>
        <dbReference type="Pfam" id="PF17827"/>
    </source>
</evidence>
<keyword evidence="9" id="KW-1185">Reference proteome</keyword>
<evidence type="ECO:0000256" key="4">
    <source>
        <dbReference type="ARBA" id="ARBA00048391"/>
    </source>
</evidence>
<accession>A0ABY4R4S9</accession>
<comment type="similarity">
    <text evidence="5">Belongs to the protein N5-glutamine methyltransferase family. PrmC subfamily.</text>
</comment>
<dbReference type="InterPro" id="IPR050320">
    <property type="entry name" value="N5-glutamine_MTase"/>
</dbReference>
<dbReference type="Gene3D" id="3.40.50.150">
    <property type="entry name" value="Vaccinia Virus protein VP39"/>
    <property type="match status" value="1"/>
</dbReference>
<dbReference type="PROSITE" id="PS00092">
    <property type="entry name" value="N6_MTASE"/>
    <property type="match status" value="1"/>
</dbReference>
<organism evidence="8 9">
    <name type="scientific">Jatrophihabitans telluris</name>
    <dbReference type="NCBI Taxonomy" id="2038343"/>
    <lineage>
        <taxon>Bacteria</taxon>
        <taxon>Bacillati</taxon>
        <taxon>Actinomycetota</taxon>
        <taxon>Actinomycetes</taxon>
        <taxon>Jatrophihabitantales</taxon>
        <taxon>Jatrophihabitantaceae</taxon>
        <taxon>Jatrophihabitans</taxon>
    </lineage>
</organism>
<dbReference type="SUPFAM" id="SSF53335">
    <property type="entry name" value="S-adenosyl-L-methionine-dependent methyltransferases"/>
    <property type="match status" value="1"/>
</dbReference>
<dbReference type="InterPro" id="IPR002052">
    <property type="entry name" value="DNA_methylase_N6_adenine_CS"/>
</dbReference>
<reference evidence="8" key="1">
    <citation type="journal article" date="2018" name="Int. J. Syst. Evol. Microbiol.">
        <title>Jatrophihabitans telluris sp. nov., isolated from sediment soil of lava forest wetlands and the emended description of the genus Jatrophihabitans.</title>
        <authorList>
            <person name="Lee K.C."/>
            <person name="Suh M.K."/>
            <person name="Eom M.K."/>
            <person name="Kim K.K."/>
            <person name="Kim J.S."/>
            <person name="Kim D.S."/>
            <person name="Ko S.H."/>
            <person name="Shin Y.K."/>
            <person name="Lee J.S."/>
        </authorList>
    </citation>
    <scope>NUCLEOTIDE SEQUENCE</scope>
    <source>
        <strain evidence="8">N237</strain>
    </source>
</reference>
<dbReference type="InterPro" id="IPR029063">
    <property type="entry name" value="SAM-dependent_MTases_sf"/>
</dbReference>
<sequence>MLVRTGAATLGAARVASPRVDAELLLAHLLGLGRTGLISASAVTEEVRVRFQELIAERASGVPVQHLTGTAPFRHLQLRVGAGVFIPRPETELLVEIAADALAEANIVLDLCSGSGALALSIAQELNPPRVIAVERSAAALRWLRSNAADRAEAGDRPIQIIEADVDEPELLAELTGAVDVVVSNPPYVPRTISSQLGREIAFDPPEAVFAGPDGLALMPALFATAARLLRPRGLFAFEHDESHPSAVADLLTGAGAWDDVTGHRDLAGRGRFTSARRAG</sequence>
<dbReference type="Pfam" id="PF17827">
    <property type="entry name" value="PrmC_N"/>
    <property type="match status" value="1"/>
</dbReference>
<protein>
    <recommendedName>
        <fullName evidence="5">Release factor glutamine methyltransferase</fullName>
        <shortName evidence="5">RF MTase</shortName>
        <ecNumber evidence="5">2.1.1.297</ecNumber>
    </recommendedName>
    <alternativeName>
        <fullName evidence="5">N5-glutamine methyltransferase PrmC</fullName>
    </alternativeName>
    <alternativeName>
        <fullName evidence="5">Protein-(glutamine-N5) MTase PrmC</fullName>
    </alternativeName>
    <alternativeName>
        <fullName evidence="5">Protein-glutamine N-methyltransferase PrmC</fullName>
    </alternativeName>
</protein>
<dbReference type="InterPro" id="IPR004556">
    <property type="entry name" value="HemK-like"/>
</dbReference>
<feature type="domain" description="Methyltransferase small" evidence="6">
    <location>
        <begin position="91"/>
        <end position="189"/>
    </location>
</feature>
<reference evidence="8" key="2">
    <citation type="submission" date="2022-05" db="EMBL/GenBank/DDBJ databases">
        <authorList>
            <person name="Kim J.-S."/>
            <person name="Lee K."/>
            <person name="Suh M."/>
            <person name="Eom M."/>
            <person name="Kim J.-S."/>
            <person name="Kim D.-S."/>
            <person name="Ko S.-H."/>
            <person name="Shin Y."/>
            <person name="Lee J.-S."/>
        </authorList>
    </citation>
    <scope>NUCLEOTIDE SEQUENCE</scope>
    <source>
        <strain evidence="8">N237</strain>
    </source>
</reference>
<dbReference type="NCBIfam" id="TIGR00536">
    <property type="entry name" value="hemK_fam"/>
    <property type="match status" value="1"/>
</dbReference>
<dbReference type="InterPro" id="IPR019874">
    <property type="entry name" value="RF_methyltr_PrmC"/>
</dbReference>
<dbReference type="PANTHER" id="PTHR18895">
    <property type="entry name" value="HEMK METHYLTRANSFERASE"/>
    <property type="match status" value="1"/>
</dbReference>
<comment type="caution">
    <text evidence="5">Lacks conserved residue(s) required for the propagation of feature annotation.</text>
</comment>
<dbReference type="HAMAP" id="MF_02126">
    <property type="entry name" value="RF_methyltr_PrmC"/>
    <property type="match status" value="1"/>
</dbReference>
<dbReference type="EMBL" id="CP097332">
    <property type="protein sequence ID" value="UQX89859.1"/>
    <property type="molecule type" value="Genomic_DNA"/>
</dbReference>
<dbReference type="Proteomes" id="UP001056336">
    <property type="component" value="Chromosome"/>
</dbReference>
<feature type="binding site" evidence="5">
    <location>
        <begin position="185"/>
        <end position="188"/>
    </location>
    <ligand>
        <name>substrate</name>
    </ligand>
</feature>